<evidence type="ECO:0000256" key="1">
    <source>
        <dbReference type="SAM" id="MobiDB-lite"/>
    </source>
</evidence>
<organism evidence="2 3">
    <name type="scientific">Neoarthrinium moseri</name>
    <dbReference type="NCBI Taxonomy" id="1658444"/>
    <lineage>
        <taxon>Eukaryota</taxon>
        <taxon>Fungi</taxon>
        <taxon>Dikarya</taxon>
        <taxon>Ascomycota</taxon>
        <taxon>Pezizomycotina</taxon>
        <taxon>Sordariomycetes</taxon>
        <taxon>Xylariomycetidae</taxon>
        <taxon>Amphisphaeriales</taxon>
        <taxon>Apiosporaceae</taxon>
        <taxon>Neoarthrinium</taxon>
    </lineage>
</organism>
<feature type="region of interest" description="Disordered" evidence="1">
    <location>
        <begin position="251"/>
        <end position="277"/>
    </location>
</feature>
<dbReference type="AlphaFoldDB" id="A0A9Q0AIQ4"/>
<feature type="compositionally biased region" description="Basic residues" evidence="1">
    <location>
        <begin position="435"/>
        <end position="446"/>
    </location>
</feature>
<proteinExistence type="predicted"/>
<feature type="region of interest" description="Disordered" evidence="1">
    <location>
        <begin position="386"/>
        <end position="489"/>
    </location>
</feature>
<dbReference type="Proteomes" id="UP000829685">
    <property type="component" value="Unassembled WGS sequence"/>
</dbReference>
<name>A0A9Q0AIQ4_9PEZI</name>
<keyword evidence="3" id="KW-1185">Reference proteome</keyword>
<protein>
    <submittedName>
        <fullName evidence="2">Uncharacterized protein</fullName>
    </submittedName>
</protein>
<dbReference type="InterPro" id="IPR029058">
    <property type="entry name" value="AB_hydrolase_fold"/>
</dbReference>
<accession>A0A9Q0AIQ4</accession>
<feature type="compositionally biased region" description="Basic and acidic residues" evidence="1">
    <location>
        <begin position="340"/>
        <end position="350"/>
    </location>
</feature>
<feature type="compositionally biased region" description="Basic and acidic residues" evidence="1">
    <location>
        <begin position="303"/>
        <end position="332"/>
    </location>
</feature>
<feature type="region of interest" description="Disordered" evidence="1">
    <location>
        <begin position="289"/>
        <end position="352"/>
    </location>
</feature>
<evidence type="ECO:0000313" key="3">
    <source>
        <dbReference type="Proteomes" id="UP000829685"/>
    </source>
</evidence>
<dbReference type="Gene3D" id="3.40.50.1820">
    <property type="entry name" value="alpha/beta hydrolase"/>
    <property type="match status" value="1"/>
</dbReference>
<dbReference type="EMBL" id="JAFIMR010000071">
    <property type="protein sequence ID" value="KAI1850173.1"/>
    <property type="molecule type" value="Genomic_DNA"/>
</dbReference>
<feature type="compositionally biased region" description="Basic and acidic residues" evidence="1">
    <location>
        <begin position="386"/>
        <end position="402"/>
    </location>
</feature>
<dbReference type="OrthoDB" id="2418081at2759"/>
<reference evidence="2" key="1">
    <citation type="submission" date="2021-03" db="EMBL/GenBank/DDBJ databases">
        <title>Revisited historic fungal species revealed as producer of novel bioactive compounds through whole genome sequencing and comparative genomics.</title>
        <authorList>
            <person name="Vignolle G.A."/>
            <person name="Hochenegger N."/>
            <person name="Mach R.L."/>
            <person name="Mach-Aigner A.R."/>
            <person name="Javad Rahimi M."/>
            <person name="Salim K.A."/>
            <person name="Chan C.M."/>
            <person name="Lim L.B.L."/>
            <person name="Cai F."/>
            <person name="Druzhinina I.S."/>
            <person name="U'Ren J.M."/>
            <person name="Derntl C."/>
        </authorList>
    </citation>
    <scope>NUCLEOTIDE SEQUENCE</scope>
    <source>
        <strain evidence="2">TUCIM 5799</strain>
    </source>
</reference>
<gene>
    <name evidence="2" type="ORF">JX265_013452</name>
</gene>
<comment type="caution">
    <text evidence="2">The sequence shown here is derived from an EMBL/GenBank/DDBJ whole genome shotgun (WGS) entry which is preliminary data.</text>
</comment>
<evidence type="ECO:0000313" key="2">
    <source>
        <dbReference type="EMBL" id="KAI1850173.1"/>
    </source>
</evidence>
<sequence length="489" mass="54954">MSLQQTLSQPLVVDPIDDHAHTVVFLHRFPAETTDDQLHAKVLSKKVTSNGKTLQEQFPGIRWVFPYAKLHTTDKTGGPTSDHWSKLSAEDIANLNLEDNEMPYITKIVLREAKLAGNLNRVIVGGQGETAIAAHGAITSFPEMPDGLSAQSVDGQRFIDSALHSSSTELSQLRLGGFVGMHGQGDEATRDQRTLWLMSKFANKQKINDTIVLNTPHEFIHGGFKNPNSPGDGTRIDDFAAFLSSIGVPRTEKSPTVHRKVERKIGPLSAADTLDSQSAEVAARLKHELTEQEKHQQRLKKQKQADSEARERVRQKIEDDKLDRKDREERQRLNRGHIASKKDEDPKAMADQRNYSDYYAELVKKKKAAEDAITKETQERTRRYIEEDKIERKERQERERANRLAAEASRASDTSQVPTERPATVPQPANDGHNTRKRRKTAKRYRGQGLRLGGSGEQVSLNQGEMSETRMRALGLLDNESSDHDENGK</sequence>
<feature type="compositionally biased region" description="Polar residues" evidence="1">
    <location>
        <begin position="457"/>
        <end position="466"/>
    </location>
</feature>